<feature type="compositionally biased region" description="Pro residues" evidence="1">
    <location>
        <begin position="27"/>
        <end position="38"/>
    </location>
</feature>
<dbReference type="EMBL" id="FUWZ01000001">
    <property type="protein sequence ID" value="SJZ84815.1"/>
    <property type="molecule type" value="Genomic_DNA"/>
</dbReference>
<accession>A0A1T4P023</accession>
<name>A0A1T4P023_9BACT</name>
<evidence type="ECO:0008006" key="4">
    <source>
        <dbReference type="Google" id="ProtNLM"/>
    </source>
</evidence>
<dbReference type="Proteomes" id="UP000190367">
    <property type="component" value="Unassembled WGS sequence"/>
</dbReference>
<proteinExistence type="predicted"/>
<dbReference type="RefSeq" id="WP_143312825.1">
    <property type="nucleotide sequence ID" value="NZ_FUWZ01000001.1"/>
</dbReference>
<sequence length="364" mass="40435">MILRYAVALFVIMTVVSCGKKETPVRPVDPGPPTPVTPIDPAATGKAKKVRMDSLANAIRKWAVNNIVRDSVWQDSAGVSFFIKYGAGWFRFNNDNLFPGNTINAVKFKTDELEFLPGPDNQQVKIFTTVPAIKKGDTVVAASKAAVDGVLRYWFRENKGPISALGSGRAVTFTDYATLSLAFPGTLTARHFDPIPVQQMVPAASHAALEKKTGCMVYSVGTYHTIYFDYNDGLQRYKNYYATNAADKGIISSVSYGHEVYVFLEADTPEDKLRPAMNRTLDGTETAEDIELLRQAKARVYYRHTSADKVSKDNLNGYDRLKEYVNILTKTPFQYTGVPVYYSVMNTAGADTEVNRILKVDFKL</sequence>
<dbReference type="OrthoDB" id="740297at2"/>
<dbReference type="SUPFAM" id="SSF56978">
    <property type="entry name" value="Perfringolysin"/>
    <property type="match status" value="1"/>
</dbReference>
<evidence type="ECO:0000313" key="2">
    <source>
        <dbReference type="EMBL" id="SJZ84815.1"/>
    </source>
</evidence>
<protein>
    <recommendedName>
        <fullName evidence="4">Thiol-activated cytolysin</fullName>
    </recommendedName>
</protein>
<feature type="region of interest" description="Disordered" evidence="1">
    <location>
        <begin position="23"/>
        <end position="42"/>
    </location>
</feature>
<dbReference type="PROSITE" id="PS51257">
    <property type="entry name" value="PROKAR_LIPOPROTEIN"/>
    <property type="match status" value="1"/>
</dbReference>
<dbReference type="AlphaFoldDB" id="A0A1T4P023"/>
<evidence type="ECO:0000256" key="1">
    <source>
        <dbReference type="SAM" id="MobiDB-lite"/>
    </source>
</evidence>
<organism evidence="2 3">
    <name type="scientific">Chitinophaga eiseniae</name>
    <dbReference type="NCBI Taxonomy" id="634771"/>
    <lineage>
        <taxon>Bacteria</taxon>
        <taxon>Pseudomonadati</taxon>
        <taxon>Bacteroidota</taxon>
        <taxon>Chitinophagia</taxon>
        <taxon>Chitinophagales</taxon>
        <taxon>Chitinophagaceae</taxon>
        <taxon>Chitinophaga</taxon>
    </lineage>
</organism>
<keyword evidence="3" id="KW-1185">Reference proteome</keyword>
<dbReference type="InterPro" id="IPR036359">
    <property type="entry name" value="Thiol_cytolysin_sf"/>
</dbReference>
<evidence type="ECO:0000313" key="3">
    <source>
        <dbReference type="Proteomes" id="UP000190367"/>
    </source>
</evidence>
<dbReference type="GO" id="GO:0015485">
    <property type="term" value="F:cholesterol binding"/>
    <property type="evidence" value="ECO:0007669"/>
    <property type="project" value="InterPro"/>
</dbReference>
<gene>
    <name evidence="2" type="ORF">SAMN04488128_1011839</name>
</gene>
<reference evidence="3" key="1">
    <citation type="submission" date="2017-02" db="EMBL/GenBank/DDBJ databases">
        <authorList>
            <person name="Varghese N."/>
            <person name="Submissions S."/>
        </authorList>
    </citation>
    <scope>NUCLEOTIDE SEQUENCE [LARGE SCALE GENOMIC DNA]</scope>
    <source>
        <strain evidence="3">DSM 22224</strain>
    </source>
</reference>